<comment type="cofactor">
    <cofactor evidence="9">
        <name>NAD(+)</name>
        <dbReference type="ChEBI" id="CHEBI:57540"/>
    </cofactor>
    <text evidence="9">Binds 1 NAD(+) per subunit.</text>
</comment>
<comment type="similarity">
    <text evidence="2 9">Belongs to the glycosyl hydrolase 4 family.</text>
</comment>
<dbReference type="PANTHER" id="PTHR32092">
    <property type="entry name" value="6-PHOSPHO-BETA-GLUCOSIDASE-RELATED"/>
    <property type="match status" value="1"/>
</dbReference>
<dbReference type="NCBIfam" id="NF011657">
    <property type="entry name" value="PRK15076.1"/>
    <property type="match status" value="1"/>
</dbReference>
<dbReference type="PRINTS" id="PR00732">
    <property type="entry name" value="GLHYDRLASE4"/>
</dbReference>
<evidence type="ECO:0000256" key="3">
    <source>
        <dbReference type="ARBA" id="ARBA00022723"/>
    </source>
</evidence>
<keyword evidence="12" id="KW-1185">Reference proteome</keyword>
<accession>A0ABN2T2H6</accession>
<reference evidence="11 12" key="1">
    <citation type="journal article" date="2019" name="Int. J. Syst. Evol. Microbiol.">
        <title>The Global Catalogue of Microorganisms (GCM) 10K type strain sequencing project: providing services to taxonomists for standard genome sequencing and annotation.</title>
        <authorList>
            <consortium name="The Broad Institute Genomics Platform"/>
            <consortium name="The Broad Institute Genome Sequencing Center for Infectious Disease"/>
            <person name="Wu L."/>
            <person name="Ma J."/>
        </authorList>
    </citation>
    <scope>NUCLEOTIDE SEQUENCE [LARGE SCALE GENOMIC DNA]</scope>
    <source>
        <strain evidence="11 12">JCM 16013</strain>
    </source>
</reference>
<dbReference type="InterPro" id="IPR022616">
    <property type="entry name" value="Glyco_hydro_4_C"/>
</dbReference>
<dbReference type="EMBL" id="BAAAQM010000058">
    <property type="protein sequence ID" value="GAA1996625.1"/>
    <property type="molecule type" value="Genomic_DNA"/>
</dbReference>
<dbReference type="Proteomes" id="UP001499854">
    <property type="component" value="Unassembled WGS sequence"/>
</dbReference>
<keyword evidence="7" id="KW-0119">Carbohydrate metabolism</keyword>
<gene>
    <name evidence="11" type="ORF">GCM10009838_72140</name>
</gene>
<evidence type="ECO:0000256" key="8">
    <source>
        <dbReference type="ARBA" id="ARBA00023295"/>
    </source>
</evidence>
<dbReference type="PANTHER" id="PTHR32092:SF6">
    <property type="entry name" value="ALPHA-GALACTOSIDASE"/>
    <property type="match status" value="1"/>
</dbReference>
<dbReference type="InterPro" id="IPR015955">
    <property type="entry name" value="Lactate_DH/Glyco_Ohase_4_C"/>
</dbReference>
<evidence type="ECO:0000256" key="5">
    <source>
        <dbReference type="ARBA" id="ARBA00023027"/>
    </source>
</evidence>
<evidence type="ECO:0000313" key="12">
    <source>
        <dbReference type="Proteomes" id="UP001499854"/>
    </source>
</evidence>
<feature type="domain" description="Glycosyl hydrolase family 4 C-terminal" evidence="10">
    <location>
        <begin position="214"/>
        <end position="419"/>
    </location>
</feature>
<evidence type="ECO:0000256" key="7">
    <source>
        <dbReference type="ARBA" id="ARBA00023277"/>
    </source>
</evidence>
<name>A0ABN2T2H6_9ACTN</name>
<proteinExistence type="inferred from homology"/>
<keyword evidence="5 9" id="KW-0520">NAD</keyword>
<keyword evidence="4 9" id="KW-0378">Hydrolase</keyword>
<dbReference type="InterPro" id="IPR053715">
    <property type="entry name" value="GH4_Enzyme_sf"/>
</dbReference>
<evidence type="ECO:0000256" key="4">
    <source>
        <dbReference type="ARBA" id="ARBA00022801"/>
    </source>
</evidence>
<sequence length="451" mass="48951">MTTQRREAAPQRAVAGDGRATRIVLLGAGSMEFSRTLLADLLTSPVLRDSHLVLHDIDPDRLATAAALAAATAEATGAHPTISAVDDRRKALAGADFVVNQIAVGGFDALRLDFEIPRKYGVRQTIGDSLGLGGIFRGLRTIPVVRALGEEMAELCPDAWLLNYTNPMTVVPWAVYAGSPFERVVGLCYSIRDTQLNLAGLVGIPEDEITFLTAGVNHQAWVLRFEKDGVDLYPRLRQVIEDRPEIGNLVRIELFRHLGYFPTESSDHGSEYVPWFLPHEAMVQRHGIDVDLYLRQSRESLQEYDDLRRRLAGGEPVDVDPVEETAAVAMAAIVSGVPATVPGSVPNRGLIDNLPAEACVEVPCLVDGDGFHPRPVGALPPQLAALNRQFLNVSELTVLAGLEGSREHVYHAAMLDPNTAATLTLDAIVAACDELIEAHAAWLPPGITRRR</sequence>
<evidence type="ECO:0000256" key="9">
    <source>
        <dbReference type="RuleBase" id="RU361152"/>
    </source>
</evidence>
<organism evidence="11 12">
    <name type="scientific">Catenulispora subtropica</name>
    <dbReference type="NCBI Taxonomy" id="450798"/>
    <lineage>
        <taxon>Bacteria</taxon>
        <taxon>Bacillati</taxon>
        <taxon>Actinomycetota</taxon>
        <taxon>Actinomycetes</taxon>
        <taxon>Catenulisporales</taxon>
        <taxon>Catenulisporaceae</taxon>
        <taxon>Catenulispora</taxon>
    </lineage>
</organism>
<protein>
    <submittedName>
        <fullName evidence="11">Alpha-glucosidase/alpha-galactosidase</fullName>
    </submittedName>
</protein>
<evidence type="ECO:0000256" key="6">
    <source>
        <dbReference type="ARBA" id="ARBA00023211"/>
    </source>
</evidence>
<evidence type="ECO:0000313" key="11">
    <source>
        <dbReference type="EMBL" id="GAA1996625.1"/>
    </source>
</evidence>
<comment type="cofactor">
    <cofactor evidence="1">
        <name>Mn(2+)</name>
        <dbReference type="ChEBI" id="CHEBI:29035"/>
    </cofactor>
</comment>
<dbReference type="InterPro" id="IPR036291">
    <property type="entry name" value="NAD(P)-bd_dom_sf"/>
</dbReference>
<comment type="caution">
    <text evidence="11">The sequence shown here is derived from an EMBL/GenBank/DDBJ whole genome shotgun (WGS) entry which is preliminary data.</text>
</comment>
<dbReference type="Pfam" id="PF02056">
    <property type="entry name" value="Glyco_hydro_4"/>
    <property type="match status" value="1"/>
</dbReference>
<evidence type="ECO:0000259" key="10">
    <source>
        <dbReference type="Pfam" id="PF11975"/>
    </source>
</evidence>
<dbReference type="InterPro" id="IPR001088">
    <property type="entry name" value="Glyco_hydro_4"/>
</dbReference>
<dbReference type="SUPFAM" id="SSF51735">
    <property type="entry name" value="NAD(P)-binding Rossmann-fold domains"/>
    <property type="match status" value="1"/>
</dbReference>
<dbReference type="Pfam" id="PF11975">
    <property type="entry name" value="Glyco_hydro_4C"/>
    <property type="match status" value="1"/>
</dbReference>
<evidence type="ECO:0000256" key="1">
    <source>
        <dbReference type="ARBA" id="ARBA00001936"/>
    </source>
</evidence>
<keyword evidence="6" id="KW-0464">Manganese</keyword>
<keyword evidence="3" id="KW-0479">Metal-binding</keyword>
<keyword evidence="8 9" id="KW-0326">Glycosidase</keyword>
<dbReference type="SUPFAM" id="SSF56327">
    <property type="entry name" value="LDH C-terminal domain-like"/>
    <property type="match status" value="1"/>
</dbReference>
<evidence type="ECO:0000256" key="2">
    <source>
        <dbReference type="ARBA" id="ARBA00010141"/>
    </source>
</evidence>
<dbReference type="RefSeq" id="WP_344661666.1">
    <property type="nucleotide sequence ID" value="NZ_BAAAQM010000058.1"/>
</dbReference>
<dbReference type="Gene3D" id="3.90.1820.10">
    <property type="entry name" value="AglA-like glucosidase"/>
    <property type="match status" value="1"/>
</dbReference>